<evidence type="ECO:0000313" key="1">
    <source>
        <dbReference type="EMBL" id="MEF3081857.1"/>
    </source>
</evidence>
<keyword evidence="2" id="KW-1185">Reference proteome</keyword>
<evidence type="ECO:0000313" key="2">
    <source>
        <dbReference type="Proteomes" id="UP001358324"/>
    </source>
</evidence>
<sequence>MSLYRNSVPYRNAHGYRRGHLAGLGYRFGLPYRNPLAYRPTESSSGVVAPGARNGDGLRWRKAIAQGRAVAAPILGVAAHDQAAGLSWATARPKNAFVALMLRQQAARQGACDARWADTAEHHDHSSAFAYLHGTPYQAAHTMPWGDIRNAHQIQAALPYAHPRPHAIGIAARWGELATHARENTSTWRALVARGAMLALPWSALQARTADTIIVWPPTPPIDPGTILVPDLPVYVMLPTMTAVRLPDRTPLPLLSISMTAEAGTFDWSFSAPIAPAAIDLVNPDDGSQPEIEVMVNGFLWTFVVEGYDDNRRFGSRTYTLRGRSRTAQLAAPFAAARTYTEQQQRTASQLAEQEMPPGWTLVWDTVDWLVPGGTWSYQDLTPIEAVSQLAASVGAVVRSDPQAREVRVEPQYRHSPWEWAAAAPYAILPAAAIGDGSSSWRGGTNAEAVYVYAQNAPTGALVRRAGTAGATQLPMIVDPLAVHADAQRERGRQALAADGRAREVQRTIPLFPSPAPPGMPDLGVVPVGSLLEFEEVDGIWRGQVSAVRIDAQRTGEAFSVRQHLTLERQYR</sequence>
<reference evidence="1 2" key="1">
    <citation type="submission" date="2024-01" db="EMBL/GenBank/DDBJ databases">
        <title>Novel species of the genus Luteimonas isolated from rivers.</title>
        <authorList>
            <person name="Lu H."/>
        </authorList>
    </citation>
    <scope>NUCLEOTIDE SEQUENCE [LARGE SCALE GENOMIC DNA]</scope>
    <source>
        <strain evidence="1 2">SMYT11W</strain>
    </source>
</reference>
<dbReference type="EMBL" id="JAZHBM010000001">
    <property type="protein sequence ID" value="MEF3081857.1"/>
    <property type="molecule type" value="Genomic_DNA"/>
</dbReference>
<comment type="caution">
    <text evidence="1">The sequence shown here is derived from an EMBL/GenBank/DDBJ whole genome shotgun (WGS) entry which is preliminary data.</text>
</comment>
<dbReference type="Proteomes" id="UP001358324">
    <property type="component" value="Unassembled WGS sequence"/>
</dbReference>
<gene>
    <name evidence="1" type="ORF">V3391_06475</name>
</gene>
<proteinExistence type="predicted"/>
<name>A0ABU7WD11_9GAMM</name>
<organism evidence="1 2">
    <name type="scientific">Luteimonas flava</name>
    <dbReference type="NCBI Taxonomy" id="3115822"/>
    <lineage>
        <taxon>Bacteria</taxon>
        <taxon>Pseudomonadati</taxon>
        <taxon>Pseudomonadota</taxon>
        <taxon>Gammaproteobacteria</taxon>
        <taxon>Lysobacterales</taxon>
        <taxon>Lysobacteraceae</taxon>
        <taxon>Luteimonas</taxon>
    </lineage>
</organism>
<dbReference type="RefSeq" id="WP_332077571.1">
    <property type="nucleotide sequence ID" value="NZ_JAZHBM010000001.1"/>
</dbReference>
<accession>A0ABU7WD11</accession>
<dbReference type="SUPFAM" id="SSF69279">
    <property type="entry name" value="Phage tail proteins"/>
    <property type="match status" value="1"/>
</dbReference>
<protein>
    <submittedName>
        <fullName evidence="1">Uncharacterized protein</fullName>
    </submittedName>
</protein>